<dbReference type="Ensembl" id="ENSMMMT00000028032.1">
    <property type="protein sequence ID" value="ENSMMMP00000024763.1"/>
    <property type="gene ID" value="ENSMMMG00000021681.1"/>
</dbReference>
<comment type="subcellular location">
    <subcellularLocation>
        <location evidence="1">Cell membrane</location>
        <topology evidence="1">Single-pass type II membrane protein</topology>
    </subcellularLocation>
</comment>
<dbReference type="GO" id="GO:0009897">
    <property type="term" value="C:external side of plasma membrane"/>
    <property type="evidence" value="ECO:0007669"/>
    <property type="project" value="Ensembl"/>
</dbReference>
<evidence type="ECO:0000256" key="5">
    <source>
        <dbReference type="ARBA" id="ARBA00022989"/>
    </source>
</evidence>
<keyword evidence="11" id="KW-1185">Reference proteome</keyword>
<evidence type="ECO:0000256" key="2">
    <source>
        <dbReference type="ARBA" id="ARBA00022692"/>
    </source>
</evidence>
<keyword evidence="4" id="KW-0735">Signal-anchor</keyword>
<gene>
    <name evidence="10" type="primary">LOC107145563</name>
</gene>
<feature type="domain" description="C-type lectin" evidence="9">
    <location>
        <begin position="122"/>
        <end position="227"/>
    </location>
</feature>
<dbReference type="SMART" id="SM00034">
    <property type="entry name" value="CLECT"/>
    <property type="match status" value="1"/>
</dbReference>
<feature type="transmembrane region" description="Helical" evidence="8">
    <location>
        <begin position="70"/>
        <end position="94"/>
    </location>
</feature>
<keyword evidence="2 8" id="KW-0812">Transmembrane</keyword>
<protein>
    <submittedName>
        <fullName evidence="10">Natural killer cells antigen CD94-like</fullName>
    </submittedName>
</protein>
<dbReference type="GO" id="GO:0004888">
    <property type="term" value="F:transmembrane signaling receptor activity"/>
    <property type="evidence" value="ECO:0007669"/>
    <property type="project" value="Ensembl"/>
</dbReference>
<dbReference type="InterPro" id="IPR016186">
    <property type="entry name" value="C-type_lectin-like/link_sf"/>
</dbReference>
<dbReference type="PANTHER" id="PTHR22800">
    <property type="entry name" value="C-TYPE LECTIN PROTEINS"/>
    <property type="match status" value="1"/>
</dbReference>
<dbReference type="Gene3D" id="3.10.100.10">
    <property type="entry name" value="Mannose-Binding Protein A, subunit A"/>
    <property type="match status" value="1"/>
</dbReference>
<name>A0A8C6A6M0_MARMA</name>
<dbReference type="GO" id="GO:0045954">
    <property type="term" value="P:positive regulation of natural killer cell mediated cytotoxicity"/>
    <property type="evidence" value="ECO:0007669"/>
    <property type="project" value="Ensembl"/>
</dbReference>
<evidence type="ECO:0000256" key="1">
    <source>
        <dbReference type="ARBA" id="ARBA00004401"/>
    </source>
</evidence>
<sequence length="229" mass="26981">MNEEPTTFTTLNENYQQKHTMKKGMKTKLSLNKLPFIRKKVKDQKLLKKHNNMASNIISKGGCSPFPWRLISCVLGVMFLLLMVATITVAFFTANSFSERTSSSMQQKGPCCHPCPKNWVWFRCNCYYFSKEQLSWRESQNVCLSLNSSLLKINRDEMNFFSLNSFFWIGAYYNEIFHQWVWENDSALPPYLFQLPRPQMQQACLSYKSKEIYFSETCKEKQGYICKKH</sequence>
<keyword evidence="7" id="KW-0325">Glycoprotein</keyword>
<evidence type="ECO:0000313" key="10">
    <source>
        <dbReference type="Ensembl" id="ENSMMMP00000024763.1"/>
    </source>
</evidence>
<dbReference type="Proteomes" id="UP000694407">
    <property type="component" value="Unplaced"/>
</dbReference>
<keyword evidence="3" id="KW-0430">Lectin</keyword>
<dbReference type="GO" id="GO:0002223">
    <property type="term" value="P:stimulatory C-type lectin receptor signaling pathway"/>
    <property type="evidence" value="ECO:0007669"/>
    <property type="project" value="Ensembl"/>
</dbReference>
<dbReference type="AlphaFoldDB" id="A0A8C6A6M0"/>
<accession>A0A8C6A6M0</accession>
<evidence type="ECO:0000256" key="7">
    <source>
        <dbReference type="ARBA" id="ARBA00023180"/>
    </source>
</evidence>
<evidence type="ECO:0000259" key="9">
    <source>
        <dbReference type="PROSITE" id="PS50041"/>
    </source>
</evidence>
<dbReference type="InterPro" id="IPR001304">
    <property type="entry name" value="C-type_lectin-like"/>
</dbReference>
<keyword evidence="5 8" id="KW-1133">Transmembrane helix</keyword>
<reference evidence="10" key="2">
    <citation type="submission" date="2025-09" db="UniProtKB">
        <authorList>
            <consortium name="Ensembl"/>
        </authorList>
    </citation>
    <scope>IDENTIFICATION</scope>
</reference>
<organism evidence="10 11">
    <name type="scientific">Marmota marmota marmota</name>
    <name type="common">Alpine marmot</name>
    <dbReference type="NCBI Taxonomy" id="9994"/>
    <lineage>
        <taxon>Eukaryota</taxon>
        <taxon>Metazoa</taxon>
        <taxon>Chordata</taxon>
        <taxon>Craniata</taxon>
        <taxon>Vertebrata</taxon>
        <taxon>Euteleostomi</taxon>
        <taxon>Mammalia</taxon>
        <taxon>Eutheria</taxon>
        <taxon>Euarchontoglires</taxon>
        <taxon>Glires</taxon>
        <taxon>Rodentia</taxon>
        <taxon>Sciuromorpha</taxon>
        <taxon>Sciuridae</taxon>
        <taxon>Xerinae</taxon>
        <taxon>Marmotini</taxon>
        <taxon>Marmota</taxon>
    </lineage>
</organism>
<reference evidence="10" key="1">
    <citation type="submission" date="2025-08" db="UniProtKB">
        <authorList>
            <consortium name="Ensembl"/>
        </authorList>
    </citation>
    <scope>IDENTIFICATION</scope>
</reference>
<dbReference type="GO" id="GO:0032729">
    <property type="term" value="P:positive regulation of type II interferon production"/>
    <property type="evidence" value="ECO:0007669"/>
    <property type="project" value="Ensembl"/>
</dbReference>
<dbReference type="GeneTree" id="ENSGT00940000164373"/>
<dbReference type="GO" id="GO:0030101">
    <property type="term" value="P:natural killer cell activation"/>
    <property type="evidence" value="ECO:0007669"/>
    <property type="project" value="Ensembl"/>
</dbReference>
<dbReference type="PANTHER" id="PTHR22800:SF256">
    <property type="entry name" value="KILLER CELL LECTIN-LIKE RECEPTOR SUBFAMILY E MEMBER 1"/>
    <property type="match status" value="1"/>
</dbReference>
<dbReference type="PROSITE" id="PS50041">
    <property type="entry name" value="C_TYPE_LECTIN_2"/>
    <property type="match status" value="1"/>
</dbReference>
<evidence type="ECO:0000256" key="4">
    <source>
        <dbReference type="ARBA" id="ARBA00022968"/>
    </source>
</evidence>
<dbReference type="InterPro" id="IPR016187">
    <property type="entry name" value="CTDL_fold"/>
</dbReference>
<keyword evidence="6 8" id="KW-0472">Membrane</keyword>
<dbReference type="GO" id="GO:0030246">
    <property type="term" value="F:carbohydrate binding"/>
    <property type="evidence" value="ECO:0007669"/>
    <property type="project" value="UniProtKB-KW"/>
</dbReference>
<dbReference type="InterPro" id="IPR033992">
    <property type="entry name" value="NKR-like_CTLD"/>
</dbReference>
<evidence type="ECO:0000313" key="11">
    <source>
        <dbReference type="Proteomes" id="UP000694407"/>
    </source>
</evidence>
<dbReference type="Pfam" id="PF00059">
    <property type="entry name" value="Lectin_C"/>
    <property type="match status" value="1"/>
</dbReference>
<evidence type="ECO:0000256" key="6">
    <source>
        <dbReference type="ARBA" id="ARBA00023136"/>
    </source>
</evidence>
<dbReference type="GO" id="GO:0042802">
    <property type="term" value="F:identical protein binding"/>
    <property type="evidence" value="ECO:0007669"/>
    <property type="project" value="Ensembl"/>
</dbReference>
<proteinExistence type="predicted"/>
<evidence type="ECO:0000256" key="3">
    <source>
        <dbReference type="ARBA" id="ARBA00022734"/>
    </source>
</evidence>
<dbReference type="InterPro" id="IPR050919">
    <property type="entry name" value="NKG2/CD94_NK_receptors"/>
</dbReference>
<dbReference type="SUPFAM" id="SSF56436">
    <property type="entry name" value="C-type lectin-like"/>
    <property type="match status" value="1"/>
</dbReference>
<dbReference type="CDD" id="cd03593">
    <property type="entry name" value="CLECT_NK_receptors_like"/>
    <property type="match status" value="1"/>
</dbReference>
<evidence type="ECO:0000256" key="8">
    <source>
        <dbReference type="SAM" id="Phobius"/>
    </source>
</evidence>